<name>A0A6V8L3N1_9ACTN</name>
<sequence length="192" mass="19958">MRPATLAAALLLAFVAGCSGGGDANTPGDGEIPLPPLASDSPATSAPAAAGVVYTLSGELCEKADQSPLVDLYPKEDAARLVNTEKLCVTRRTSTERSVSLTIDADLLQTEAAAKLFVETGRRLAKRPYTDVDGAGTDAFWSSDKDDVKLTSYHGNLVLEVEAAVNVADGMPADIVPRLVRIAAGTYAKLAP</sequence>
<feature type="signal peptide" evidence="1">
    <location>
        <begin position="1"/>
        <end position="24"/>
    </location>
</feature>
<dbReference type="EMBL" id="BLPG01000001">
    <property type="protein sequence ID" value="GFJ88746.1"/>
    <property type="molecule type" value="Genomic_DNA"/>
</dbReference>
<dbReference type="RefSeq" id="WP_173076233.1">
    <property type="nucleotide sequence ID" value="NZ_BAABJB010000045.1"/>
</dbReference>
<organism evidence="2 3">
    <name type="scientific">Phytohabitans rumicis</name>
    <dbReference type="NCBI Taxonomy" id="1076125"/>
    <lineage>
        <taxon>Bacteria</taxon>
        <taxon>Bacillati</taxon>
        <taxon>Actinomycetota</taxon>
        <taxon>Actinomycetes</taxon>
        <taxon>Micromonosporales</taxon>
        <taxon>Micromonosporaceae</taxon>
    </lineage>
</organism>
<reference evidence="2 3" key="2">
    <citation type="submission" date="2020-03" db="EMBL/GenBank/DDBJ databases">
        <authorList>
            <person name="Ichikawa N."/>
            <person name="Kimura A."/>
            <person name="Kitahashi Y."/>
            <person name="Uohara A."/>
        </authorList>
    </citation>
    <scope>NUCLEOTIDE SEQUENCE [LARGE SCALE GENOMIC DNA]</scope>
    <source>
        <strain evidence="2 3">NBRC 108638</strain>
    </source>
</reference>
<evidence type="ECO:0000313" key="2">
    <source>
        <dbReference type="EMBL" id="GFJ88746.1"/>
    </source>
</evidence>
<accession>A0A6V8L3N1</accession>
<gene>
    <name evidence="2" type="ORF">Prum_023880</name>
</gene>
<dbReference type="PROSITE" id="PS51257">
    <property type="entry name" value="PROKAR_LIPOPROTEIN"/>
    <property type="match status" value="1"/>
</dbReference>
<keyword evidence="3" id="KW-1185">Reference proteome</keyword>
<evidence type="ECO:0000256" key="1">
    <source>
        <dbReference type="SAM" id="SignalP"/>
    </source>
</evidence>
<keyword evidence="1" id="KW-0732">Signal</keyword>
<dbReference type="AlphaFoldDB" id="A0A6V8L3N1"/>
<evidence type="ECO:0008006" key="4">
    <source>
        <dbReference type="Google" id="ProtNLM"/>
    </source>
</evidence>
<feature type="chain" id="PRO_5028805572" description="Lipoprotein" evidence="1">
    <location>
        <begin position="25"/>
        <end position="192"/>
    </location>
</feature>
<evidence type="ECO:0000313" key="3">
    <source>
        <dbReference type="Proteomes" id="UP000482960"/>
    </source>
</evidence>
<comment type="caution">
    <text evidence="2">The sequence shown here is derived from an EMBL/GenBank/DDBJ whole genome shotgun (WGS) entry which is preliminary data.</text>
</comment>
<dbReference type="Proteomes" id="UP000482960">
    <property type="component" value="Unassembled WGS sequence"/>
</dbReference>
<reference evidence="2 3" key="1">
    <citation type="submission" date="2020-03" db="EMBL/GenBank/DDBJ databases">
        <title>Whole genome shotgun sequence of Phytohabitans rumicis NBRC 108638.</title>
        <authorList>
            <person name="Komaki H."/>
            <person name="Tamura T."/>
        </authorList>
    </citation>
    <scope>NUCLEOTIDE SEQUENCE [LARGE SCALE GENOMIC DNA]</scope>
    <source>
        <strain evidence="2 3">NBRC 108638</strain>
    </source>
</reference>
<protein>
    <recommendedName>
        <fullName evidence="4">Lipoprotein</fullName>
    </recommendedName>
</protein>
<proteinExistence type="predicted"/>